<proteinExistence type="predicted"/>
<dbReference type="RefSeq" id="WP_066725184.1">
    <property type="nucleotide sequence ID" value="NZ_JBHSLU010000063.1"/>
</dbReference>
<dbReference type="Proteomes" id="UP001596060">
    <property type="component" value="Unassembled WGS sequence"/>
</dbReference>
<protein>
    <submittedName>
        <fullName evidence="1">Uncharacterized protein</fullName>
    </submittedName>
</protein>
<gene>
    <name evidence="1" type="ORF">ACFPN9_18910</name>
</gene>
<reference evidence="2" key="1">
    <citation type="journal article" date="2019" name="Int. J. Syst. Evol. Microbiol.">
        <title>The Global Catalogue of Microorganisms (GCM) 10K type strain sequencing project: providing services to taxonomists for standard genome sequencing and annotation.</title>
        <authorList>
            <consortium name="The Broad Institute Genomics Platform"/>
            <consortium name="The Broad Institute Genome Sequencing Center for Infectious Disease"/>
            <person name="Wu L."/>
            <person name="Ma J."/>
        </authorList>
    </citation>
    <scope>NUCLEOTIDE SEQUENCE [LARGE SCALE GENOMIC DNA]</scope>
    <source>
        <strain evidence="2">CCUG 43117</strain>
    </source>
</reference>
<evidence type="ECO:0000313" key="2">
    <source>
        <dbReference type="Proteomes" id="UP001596060"/>
    </source>
</evidence>
<name>A0ABW0P4G3_9HYPH</name>
<evidence type="ECO:0000313" key="1">
    <source>
        <dbReference type="EMBL" id="MFC5507315.1"/>
    </source>
</evidence>
<sequence>MRRAVALVGLFGIVGAGLSLSVLPTTKTEAAPKGQRTFLIPASDGYGVADCISSNSECGKIVADAWCEAQGYARASAFGLASREDFTGSLSKARPAATAPEQPLVITCGG</sequence>
<organism evidence="1 2">
    <name type="scientific">Bosea massiliensis</name>
    <dbReference type="NCBI Taxonomy" id="151419"/>
    <lineage>
        <taxon>Bacteria</taxon>
        <taxon>Pseudomonadati</taxon>
        <taxon>Pseudomonadota</taxon>
        <taxon>Alphaproteobacteria</taxon>
        <taxon>Hyphomicrobiales</taxon>
        <taxon>Boseaceae</taxon>
        <taxon>Bosea</taxon>
    </lineage>
</organism>
<comment type="caution">
    <text evidence="1">The sequence shown here is derived from an EMBL/GenBank/DDBJ whole genome shotgun (WGS) entry which is preliminary data.</text>
</comment>
<dbReference type="EMBL" id="JBHSLU010000063">
    <property type="protein sequence ID" value="MFC5507315.1"/>
    <property type="molecule type" value="Genomic_DNA"/>
</dbReference>
<accession>A0ABW0P4G3</accession>
<keyword evidence="2" id="KW-1185">Reference proteome</keyword>